<feature type="transmembrane region" description="Helical" evidence="1">
    <location>
        <begin position="128"/>
        <end position="147"/>
    </location>
</feature>
<feature type="transmembrane region" description="Helical" evidence="1">
    <location>
        <begin position="45"/>
        <end position="68"/>
    </location>
</feature>
<evidence type="ECO:0000259" key="2">
    <source>
        <dbReference type="Pfam" id="PF09990"/>
    </source>
</evidence>
<dbReference type="InterPro" id="IPR019251">
    <property type="entry name" value="DUF2231_TM"/>
</dbReference>
<dbReference type="EMBL" id="JRKI01000029">
    <property type="protein sequence ID" value="KIZ15940.1"/>
    <property type="molecule type" value="Genomic_DNA"/>
</dbReference>
<feature type="transmembrane region" description="Helical" evidence="1">
    <location>
        <begin position="12"/>
        <end position="36"/>
    </location>
</feature>
<dbReference type="PATRIC" id="fig|1240678.4.peg.4689"/>
<organism evidence="3 4">
    <name type="scientific">Streptomyces natalensis ATCC 27448</name>
    <dbReference type="NCBI Taxonomy" id="1240678"/>
    <lineage>
        <taxon>Bacteria</taxon>
        <taxon>Bacillati</taxon>
        <taxon>Actinomycetota</taxon>
        <taxon>Actinomycetes</taxon>
        <taxon>Kitasatosporales</taxon>
        <taxon>Streptomycetaceae</taxon>
        <taxon>Streptomyces</taxon>
    </lineage>
</organism>
<keyword evidence="1" id="KW-1133">Transmembrane helix</keyword>
<feature type="transmembrane region" description="Helical" evidence="1">
    <location>
        <begin position="88"/>
        <end position="107"/>
    </location>
</feature>
<dbReference type="Proteomes" id="UP000032458">
    <property type="component" value="Unassembled WGS sequence"/>
</dbReference>
<evidence type="ECO:0000313" key="4">
    <source>
        <dbReference type="Proteomes" id="UP000032458"/>
    </source>
</evidence>
<accession>A0A0D7CJA6</accession>
<dbReference type="AlphaFoldDB" id="A0A0D7CJA6"/>
<reference evidence="3 4" key="1">
    <citation type="submission" date="2014-09" db="EMBL/GenBank/DDBJ databases">
        <title>Draft genome sequence of Streptomyces natalensis ATCC 27448, producer of the antifungal pimaricin.</title>
        <authorList>
            <person name="Mendes M.V."/>
            <person name="Beites T."/>
            <person name="Pires S."/>
            <person name="Santos C.L."/>
            <person name="Moradas-Ferreira P."/>
        </authorList>
    </citation>
    <scope>NUCLEOTIDE SEQUENCE [LARGE SCALE GENOMIC DNA]</scope>
    <source>
        <strain evidence="3 4">ATCC 27448</strain>
    </source>
</reference>
<keyword evidence="1" id="KW-0812">Transmembrane</keyword>
<name>A0A0D7CJA6_9ACTN</name>
<comment type="caution">
    <text evidence="3">The sequence shown here is derived from an EMBL/GenBank/DDBJ whole genome shotgun (WGS) entry which is preliminary data.</text>
</comment>
<dbReference type="Pfam" id="PF09990">
    <property type="entry name" value="DUF2231"/>
    <property type="match status" value="1"/>
</dbReference>
<sequence length="177" mass="18514">MSFSVINGLPAHVLIVHFVVIFVPLSALAVVVAAIWPSTARRMGVVLPLLGLVTLASVPLATQAGGWLEQHVDSNALVRRHTELGDGLLPWAAALFVLATAIWWTTRRSAAAEPAHRGRPRATSSPSMILRVAAAVLCVGVAAGAVVDVYRIGDSGARAAWHDGFSQTAKGEQGDNG</sequence>
<gene>
    <name evidence="3" type="ORF">SNA_22005</name>
</gene>
<dbReference type="RefSeq" id="WP_030063633.1">
    <property type="nucleotide sequence ID" value="NZ_JRKI01000029.1"/>
</dbReference>
<evidence type="ECO:0000256" key="1">
    <source>
        <dbReference type="SAM" id="Phobius"/>
    </source>
</evidence>
<keyword evidence="1" id="KW-0472">Membrane</keyword>
<protein>
    <submittedName>
        <fullName evidence="3">Membrane protein</fullName>
    </submittedName>
</protein>
<proteinExistence type="predicted"/>
<keyword evidence="4" id="KW-1185">Reference proteome</keyword>
<feature type="domain" description="DUF2231" evidence="2">
    <location>
        <begin position="8"/>
        <end position="166"/>
    </location>
</feature>
<evidence type="ECO:0000313" key="3">
    <source>
        <dbReference type="EMBL" id="KIZ15940.1"/>
    </source>
</evidence>